<feature type="region of interest" description="Disordered" evidence="1">
    <location>
        <begin position="80"/>
        <end position="149"/>
    </location>
</feature>
<dbReference type="Pfam" id="PF13560">
    <property type="entry name" value="HTH_31"/>
    <property type="match status" value="1"/>
</dbReference>
<feature type="compositionally biased region" description="Low complexity" evidence="1">
    <location>
        <begin position="130"/>
        <end position="140"/>
    </location>
</feature>
<evidence type="ECO:0000313" key="4">
    <source>
        <dbReference type="EMBL" id="MFE9605088.1"/>
    </source>
</evidence>
<dbReference type="SUPFAM" id="SSF53955">
    <property type="entry name" value="Lysozyme-like"/>
    <property type="match status" value="1"/>
</dbReference>
<dbReference type="EMBL" id="JBIAHM010000018">
    <property type="protein sequence ID" value="MFE9605088.1"/>
    <property type="molecule type" value="Genomic_DNA"/>
</dbReference>
<dbReference type="Proteomes" id="UP001601303">
    <property type="component" value="Unassembled WGS sequence"/>
</dbReference>
<reference evidence="4 5" key="1">
    <citation type="submission" date="2024-10" db="EMBL/GenBank/DDBJ databases">
        <title>The Natural Products Discovery Center: Release of the First 8490 Sequenced Strains for Exploring Actinobacteria Biosynthetic Diversity.</title>
        <authorList>
            <person name="Kalkreuter E."/>
            <person name="Kautsar S.A."/>
            <person name="Yang D."/>
            <person name="Bader C.D."/>
            <person name="Teijaro C.N."/>
            <person name="Fluegel L."/>
            <person name="Davis C.M."/>
            <person name="Simpson J.R."/>
            <person name="Lauterbach L."/>
            <person name="Steele A.D."/>
            <person name="Gui C."/>
            <person name="Meng S."/>
            <person name="Li G."/>
            <person name="Viehrig K."/>
            <person name="Ye F."/>
            <person name="Su P."/>
            <person name="Kiefer A.F."/>
            <person name="Nichols A."/>
            <person name="Cepeda A.J."/>
            <person name="Yan W."/>
            <person name="Fan B."/>
            <person name="Jiang Y."/>
            <person name="Adhikari A."/>
            <person name="Zheng C.-J."/>
            <person name="Schuster L."/>
            <person name="Cowan T.M."/>
            <person name="Smanski M.J."/>
            <person name="Chevrette M.G."/>
            <person name="De Carvalho L.P.S."/>
            <person name="Shen B."/>
        </authorList>
    </citation>
    <scope>NUCLEOTIDE SEQUENCE [LARGE SCALE GENOMIC DNA]</scope>
    <source>
        <strain evidence="4 5">NPDC006488</strain>
    </source>
</reference>
<dbReference type="SUPFAM" id="SSF47090">
    <property type="entry name" value="PGBD-like"/>
    <property type="match status" value="1"/>
</dbReference>
<keyword evidence="2" id="KW-0472">Membrane</keyword>
<keyword evidence="2" id="KW-0812">Transmembrane</keyword>
<accession>A0ABW6MFZ9</accession>
<dbReference type="Pfam" id="PF01471">
    <property type="entry name" value="PG_binding_1"/>
    <property type="match status" value="1"/>
</dbReference>
<feature type="domain" description="Peptidoglycan binding-like" evidence="3">
    <location>
        <begin position="210"/>
        <end position="261"/>
    </location>
</feature>
<feature type="transmembrane region" description="Helical" evidence="2">
    <location>
        <begin position="155"/>
        <end position="177"/>
    </location>
</feature>
<name>A0ABW6MFZ9_9ACTN</name>
<dbReference type="InterPro" id="IPR023346">
    <property type="entry name" value="Lysozyme-like_dom_sf"/>
</dbReference>
<dbReference type="Gene3D" id="1.10.101.10">
    <property type="entry name" value="PGBD-like superfamily/PGBD"/>
    <property type="match status" value="1"/>
</dbReference>
<keyword evidence="5" id="KW-1185">Reference proteome</keyword>
<dbReference type="RefSeq" id="WP_388113915.1">
    <property type="nucleotide sequence ID" value="NZ_JBIAHM010000018.1"/>
</dbReference>
<evidence type="ECO:0000259" key="3">
    <source>
        <dbReference type="Pfam" id="PF01471"/>
    </source>
</evidence>
<comment type="caution">
    <text evidence="4">The sequence shown here is derived from an EMBL/GenBank/DDBJ whole genome shotgun (WGS) entry which is preliminary data.</text>
</comment>
<organism evidence="4 5">
    <name type="scientific">Streptomyces hokutonensis</name>
    <dbReference type="NCBI Taxonomy" id="1306990"/>
    <lineage>
        <taxon>Bacteria</taxon>
        <taxon>Bacillati</taxon>
        <taxon>Actinomycetota</taxon>
        <taxon>Actinomycetes</taxon>
        <taxon>Kitasatosporales</taxon>
        <taxon>Streptomycetaceae</taxon>
        <taxon>Streptomyces</taxon>
    </lineage>
</organism>
<protein>
    <submittedName>
        <fullName evidence="4">Helix-turn-helix domain-containing protein</fullName>
    </submittedName>
</protein>
<evidence type="ECO:0000256" key="2">
    <source>
        <dbReference type="SAM" id="Phobius"/>
    </source>
</evidence>
<dbReference type="InterPro" id="IPR036366">
    <property type="entry name" value="PGBDSf"/>
</dbReference>
<gene>
    <name evidence="4" type="ORF">ACFYNQ_41900</name>
</gene>
<dbReference type="InterPro" id="IPR036365">
    <property type="entry name" value="PGBD-like_sf"/>
</dbReference>
<dbReference type="InterPro" id="IPR002477">
    <property type="entry name" value="Peptidoglycan-bd-like"/>
</dbReference>
<proteinExistence type="predicted"/>
<evidence type="ECO:0000313" key="5">
    <source>
        <dbReference type="Proteomes" id="UP001601303"/>
    </source>
</evidence>
<sequence length="372" mass="40284">MAASPHTEKFAAHLRMLKDRSGRGYDRLGKEAGVSGSSLHRYCSGLGVPADYRVVHAFAKVCGASPEELRELHRLWALADTDRDAPAATAKENPEPESEREPDESPGPTQASPGGEDPGPDDVTPPEITPPEITLPEITPYGTGKPRRSRVPEKLSSRFAIIAAVIAVVLLAGFMWLPGSSTDDSSTADGELLYSPACKTVSMGQHDDCVREVQTLLARAKGKLAVDGDFGPETLRRVTAFQVLAGLPATNVVDDATKKALYAQKVSMTTWPPAKVAKLIREVFVEDPDTAVAVARCASFLDPLYVLPNTNGSRNWGVFQISDRRLQELGGTPLRAFDPEWNIKAAHRLWSAEHDFHDWPSCEAALKGTPKS</sequence>
<keyword evidence="2" id="KW-1133">Transmembrane helix</keyword>
<evidence type="ECO:0000256" key="1">
    <source>
        <dbReference type="SAM" id="MobiDB-lite"/>
    </source>
</evidence>